<protein>
    <recommendedName>
        <fullName evidence="3 6">Flagellar basal body rod protein FlgB</fullName>
    </recommendedName>
</protein>
<keyword evidence="7" id="KW-0282">Flagellum</keyword>
<comment type="function">
    <text evidence="5 6">Structural component of flagellum, the bacterial motility apparatus. Part of the rod structure of flagellar basal body.</text>
</comment>
<dbReference type="PROSITE" id="PS00588">
    <property type="entry name" value="FLAGELLA_BB_ROD"/>
    <property type="match status" value="1"/>
</dbReference>
<dbReference type="PANTHER" id="PTHR30435">
    <property type="entry name" value="FLAGELLAR PROTEIN"/>
    <property type="match status" value="1"/>
</dbReference>
<dbReference type="GO" id="GO:0030694">
    <property type="term" value="C:bacterial-type flagellum basal body, rod"/>
    <property type="evidence" value="ECO:0007669"/>
    <property type="project" value="InterPro"/>
</dbReference>
<evidence type="ECO:0000313" key="8">
    <source>
        <dbReference type="Proteomes" id="UP001253193"/>
    </source>
</evidence>
<dbReference type="RefSeq" id="WP_311019633.1">
    <property type="nucleotide sequence ID" value="NZ_JAUHGG010000003.1"/>
</dbReference>
<evidence type="ECO:0000256" key="1">
    <source>
        <dbReference type="ARBA" id="ARBA00004117"/>
    </source>
</evidence>
<comment type="caution">
    <text evidence="7">The sequence shown here is derived from an EMBL/GenBank/DDBJ whole genome shotgun (WGS) entry which is preliminary data.</text>
</comment>
<gene>
    <name evidence="7" type="primary">flgB</name>
    <name evidence="7" type="ORF">QX249_09310</name>
</gene>
<dbReference type="AlphaFoldDB" id="A0AAW8PY19"/>
<evidence type="ECO:0000256" key="5">
    <source>
        <dbReference type="ARBA" id="ARBA00024934"/>
    </source>
</evidence>
<evidence type="ECO:0000256" key="4">
    <source>
        <dbReference type="ARBA" id="ARBA00023143"/>
    </source>
</evidence>
<accession>A0AAW8PY19</accession>
<comment type="subcellular location">
    <subcellularLocation>
        <location evidence="1 6">Bacterial flagellum basal body</location>
    </subcellularLocation>
</comment>
<keyword evidence="7" id="KW-0969">Cilium</keyword>
<dbReference type="EMBL" id="JAUHGG010000003">
    <property type="protein sequence ID" value="MDS1820852.1"/>
    <property type="molecule type" value="Genomic_DNA"/>
</dbReference>
<dbReference type="PANTHER" id="PTHR30435:SF12">
    <property type="entry name" value="FLAGELLAR BASAL BODY ROD PROTEIN FLGB"/>
    <property type="match status" value="1"/>
</dbReference>
<comment type="similarity">
    <text evidence="2 6">Belongs to the flagella basal body rod proteins family.</text>
</comment>
<evidence type="ECO:0000256" key="3">
    <source>
        <dbReference type="ARBA" id="ARBA00014376"/>
    </source>
</evidence>
<evidence type="ECO:0000256" key="6">
    <source>
        <dbReference type="PIRNR" id="PIRNR002889"/>
    </source>
</evidence>
<organism evidence="7 8">
    <name type="scientific">Vibrio parahaemolyticus</name>
    <dbReference type="NCBI Taxonomy" id="670"/>
    <lineage>
        <taxon>Bacteria</taxon>
        <taxon>Pseudomonadati</taxon>
        <taxon>Pseudomonadota</taxon>
        <taxon>Gammaproteobacteria</taxon>
        <taxon>Vibrionales</taxon>
        <taxon>Vibrionaceae</taxon>
        <taxon>Vibrio</taxon>
    </lineage>
</organism>
<comment type="subunit">
    <text evidence="6">The basal body constitutes a major portion of the flagellar organelle and consists of a number of rings mounted on a central rod.</text>
</comment>
<sequence>MNQVSNLDFYNHALAIREMQLQLTASNIANQDTPDYKAKGVEFKEAFKQAIDSQGINLMKDSPRHFDGVGNKRGIEVGYINTGMMRPDGNNVNEHLEKANFAEQQAMYEAALMFSNSSKDSIKSALKYQ</sequence>
<name>A0AAW8PY19_VIBPH</name>
<proteinExistence type="inferred from homology"/>
<evidence type="ECO:0000313" key="7">
    <source>
        <dbReference type="EMBL" id="MDS1820852.1"/>
    </source>
</evidence>
<dbReference type="PIRSF" id="PIRSF002889">
    <property type="entry name" value="Rod_FlgB"/>
    <property type="match status" value="1"/>
</dbReference>
<keyword evidence="7" id="KW-0966">Cell projection</keyword>
<dbReference type="NCBIfam" id="TIGR01396">
    <property type="entry name" value="FlgB"/>
    <property type="match status" value="1"/>
</dbReference>
<reference evidence="7" key="1">
    <citation type="submission" date="2023-06" db="EMBL/GenBank/DDBJ databases">
        <title>Genomic Diversity of Vibrio spp. and Metagenomic Analysis of Pathogens in Florida Gulf Coastal Waters Following Hurricane Ian.</title>
        <authorList>
            <person name="Brumfield K.D."/>
        </authorList>
    </citation>
    <scope>NUCLEOTIDE SEQUENCE</scope>
    <source>
        <strain evidence="7">WBS2B-138</strain>
    </source>
</reference>
<dbReference type="GO" id="GO:0071978">
    <property type="term" value="P:bacterial-type flagellum-dependent swarming motility"/>
    <property type="evidence" value="ECO:0007669"/>
    <property type="project" value="TreeGrafter"/>
</dbReference>
<keyword evidence="4 6" id="KW-0975">Bacterial flagellum</keyword>
<dbReference type="Proteomes" id="UP001253193">
    <property type="component" value="Unassembled WGS sequence"/>
</dbReference>
<dbReference type="InterPro" id="IPR019776">
    <property type="entry name" value="Flagellar_basal_body_rod_CS"/>
</dbReference>
<dbReference type="InterPro" id="IPR006300">
    <property type="entry name" value="FlgB"/>
</dbReference>
<evidence type="ECO:0000256" key="2">
    <source>
        <dbReference type="ARBA" id="ARBA00009677"/>
    </source>
</evidence>